<dbReference type="EMBL" id="AVOT02003611">
    <property type="protein sequence ID" value="MBW0474026.1"/>
    <property type="molecule type" value="Genomic_DNA"/>
</dbReference>
<comment type="caution">
    <text evidence="1">The sequence shown here is derived from an EMBL/GenBank/DDBJ whole genome shotgun (WGS) entry which is preliminary data.</text>
</comment>
<organism evidence="1 2">
    <name type="scientific">Austropuccinia psidii MF-1</name>
    <dbReference type="NCBI Taxonomy" id="1389203"/>
    <lineage>
        <taxon>Eukaryota</taxon>
        <taxon>Fungi</taxon>
        <taxon>Dikarya</taxon>
        <taxon>Basidiomycota</taxon>
        <taxon>Pucciniomycotina</taxon>
        <taxon>Pucciniomycetes</taxon>
        <taxon>Pucciniales</taxon>
        <taxon>Sphaerophragmiaceae</taxon>
        <taxon>Austropuccinia</taxon>
    </lineage>
</organism>
<gene>
    <name evidence="1" type="ORF">O181_013741</name>
</gene>
<protein>
    <submittedName>
        <fullName evidence="1">Uncharacterized protein</fullName>
    </submittedName>
</protein>
<proteinExistence type="predicted"/>
<accession>A0A9Q3GNI1</accession>
<sequence>MDWGNLGDSRWDSENSRLEVYWSTWDNSNAEVSERWFRRRGIFEFATCLIQKLNFFTIKFITTFTIRISWSITNSPHPPYYSLAFNHGDGDL</sequence>
<name>A0A9Q3GNI1_9BASI</name>
<dbReference type="Proteomes" id="UP000765509">
    <property type="component" value="Unassembled WGS sequence"/>
</dbReference>
<keyword evidence="2" id="KW-1185">Reference proteome</keyword>
<evidence type="ECO:0000313" key="1">
    <source>
        <dbReference type="EMBL" id="MBW0474026.1"/>
    </source>
</evidence>
<reference evidence="1" key="1">
    <citation type="submission" date="2021-03" db="EMBL/GenBank/DDBJ databases">
        <title>Draft genome sequence of rust myrtle Austropuccinia psidii MF-1, a brazilian biotype.</title>
        <authorList>
            <person name="Quecine M.C."/>
            <person name="Pachon D.M.R."/>
            <person name="Bonatelli M.L."/>
            <person name="Correr F.H."/>
            <person name="Franceschini L.M."/>
            <person name="Leite T.F."/>
            <person name="Margarido G.R.A."/>
            <person name="Almeida C.A."/>
            <person name="Ferrarezi J.A."/>
            <person name="Labate C.A."/>
        </authorList>
    </citation>
    <scope>NUCLEOTIDE SEQUENCE</scope>
    <source>
        <strain evidence="1">MF-1</strain>
    </source>
</reference>
<dbReference type="AlphaFoldDB" id="A0A9Q3GNI1"/>
<evidence type="ECO:0000313" key="2">
    <source>
        <dbReference type="Proteomes" id="UP000765509"/>
    </source>
</evidence>